<organism evidence="7 8">
    <name type="scientific">Caloramator quimbayensis</name>
    <dbReference type="NCBI Taxonomy" id="1147123"/>
    <lineage>
        <taxon>Bacteria</taxon>
        <taxon>Bacillati</taxon>
        <taxon>Bacillota</taxon>
        <taxon>Clostridia</taxon>
        <taxon>Eubacteriales</taxon>
        <taxon>Clostridiaceae</taxon>
        <taxon>Caloramator</taxon>
    </lineage>
</organism>
<evidence type="ECO:0000256" key="5">
    <source>
        <dbReference type="ARBA" id="ARBA00023288"/>
    </source>
</evidence>
<accession>A0A1T4X030</accession>
<dbReference type="AlphaFoldDB" id="A0A1T4X030"/>
<dbReference type="Proteomes" id="UP000190105">
    <property type="component" value="Unassembled WGS sequence"/>
</dbReference>
<evidence type="ECO:0000256" key="3">
    <source>
        <dbReference type="ARBA" id="ARBA00023136"/>
    </source>
</evidence>
<dbReference type="RefSeq" id="WP_179122186.1">
    <property type="nucleotide sequence ID" value="NZ_FUYH01000005.1"/>
</dbReference>
<dbReference type="InterPro" id="IPR050490">
    <property type="entry name" value="Bact_solute-bd_prot1"/>
</dbReference>
<dbReference type="Pfam" id="PF01547">
    <property type="entry name" value="SBP_bac_1"/>
    <property type="match status" value="1"/>
</dbReference>
<feature type="signal peptide" evidence="6">
    <location>
        <begin position="1"/>
        <end position="24"/>
    </location>
</feature>
<dbReference type="STRING" id="1147123.SAMN05443428_10514"/>
<keyword evidence="1" id="KW-1003">Cell membrane</keyword>
<evidence type="ECO:0000313" key="7">
    <source>
        <dbReference type="EMBL" id="SKA82962.1"/>
    </source>
</evidence>
<dbReference type="SUPFAM" id="SSF53850">
    <property type="entry name" value="Periplasmic binding protein-like II"/>
    <property type="match status" value="1"/>
</dbReference>
<sequence>MKIKKMMTVMLVLTTVVFSFSGCAKKTVEKTDSSSSNEKISIKYWVPFTPNQYIKSLNESEMYKELENRTNVHIEFIHPAEGQEQEQFNIMINSKELPDVIQNYAGEYKGGIDKAISDGVYLRLNELIEKYAPNYKKLLDEDPELARQVTTDSGNIYCFALIGEDRNEPAWWGPVIRKDLLDELGLKQPETIEEWENVLRQIKEKKKIEAPLVINKKGVDGYGTFVSAFDIGPGFYKKGNDVKYGPIEPGFKEYLTLMNKWYQEGLIDKDFATRDRKSREALITSGKAAAFITEYGLVDQYIPAIKSTNPKAEFVPALIPALKKGDTVHYRVVNNRNGGYEAVITSSCKDPARIVKWFDYAYSKEGYMLFNYGIEGKSYTIENGKPKFTDLMLKNPEGFDYWTVVNKWKLDVGPYLRDYKAIPEFTKFDLAAMDTWTKADDDYVLPPTTLTAEEEEQYSNTMSDIETYKDEMILKFIMGKEPLSKFDDYVKQIKSMGIDQMIQIQQNALNRYYNRKIK</sequence>
<keyword evidence="2 6" id="KW-0732">Signal</keyword>
<reference evidence="8" key="1">
    <citation type="submission" date="2017-02" db="EMBL/GenBank/DDBJ databases">
        <authorList>
            <person name="Varghese N."/>
            <person name="Submissions S."/>
        </authorList>
    </citation>
    <scope>NUCLEOTIDE SEQUENCE [LARGE SCALE GENOMIC DNA]</scope>
    <source>
        <strain evidence="8">USBA 833</strain>
    </source>
</reference>
<proteinExistence type="predicted"/>
<protein>
    <submittedName>
        <fullName evidence="7">Putative aldouronate transport system substrate-binding protein</fullName>
    </submittedName>
</protein>
<feature type="chain" id="PRO_5038391892" evidence="6">
    <location>
        <begin position="25"/>
        <end position="518"/>
    </location>
</feature>
<keyword evidence="8" id="KW-1185">Reference proteome</keyword>
<name>A0A1T4X030_9CLOT</name>
<evidence type="ECO:0000256" key="1">
    <source>
        <dbReference type="ARBA" id="ARBA00022475"/>
    </source>
</evidence>
<gene>
    <name evidence="7" type="ORF">SAMN05443428_10514</name>
</gene>
<dbReference type="EMBL" id="FUYH01000005">
    <property type="protein sequence ID" value="SKA82962.1"/>
    <property type="molecule type" value="Genomic_DNA"/>
</dbReference>
<keyword evidence="3" id="KW-0472">Membrane</keyword>
<keyword evidence="5" id="KW-0449">Lipoprotein</keyword>
<evidence type="ECO:0000256" key="4">
    <source>
        <dbReference type="ARBA" id="ARBA00023139"/>
    </source>
</evidence>
<dbReference type="InterPro" id="IPR006059">
    <property type="entry name" value="SBP"/>
</dbReference>
<dbReference type="Gene3D" id="3.40.190.10">
    <property type="entry name" value="Periplasmic binding protein-like II"/>
    <property type="match status" value="2"/>
</dbReference>
<keyword evidence="4" id="KW-0564">Palmitate</keyword>
<evidence type="ECO:0000313" key="8">
    <source>
        <dbReference type="Proteomes" id="UP000190105"/>
    </source>
</evidence>
<evidence type="ECO:0000256" key="6">
    <source>
        <dbReference type="SAM" id="SignalP"/>
    </source>
</evidence>
<evidence type="ECO:0000256" key="2">
    <source>
        <dbReference type="ARBA" id="ARBA00022729"/>
    </source>
</evidence>
<dbReference type="PANTHER" id="PTHR43649">
    <property type="entry name" value="ARABINOSE-BINDING PROTEIN-RELATED"/>
    <property type="match status" value="1"/>
</dbReference>
<dbReference type="PROSITE" id="PS51257">
    <property type="entry name" value="PROKAR_LIPOPROTEIN"/>
    <property type="match status" value="1"/>
</dbReference>
<dbReference type="PANTHER" id="PTHR43649:SF33">
    <property type="entry name" value="POLYGALACTURONAN_RHAMNOGALACTURONAN-BINDING PROTEIN YTCQ"/>
    <property type="match status" value="1"/>
</dbReference>